<feature type="compositionally biased region" description="Basic and acidic residues" evidence="1">
    <location>
        <begin position="194"/>
        <end position="206"/>
    </location>
</feature>
<feature type="compositionally biased region" description="Polar residues" evidence="1">
    <location>
        <begin position="527"/>
        <end position="542"/>
    </location>
</feature>
<feature type="compositionally biased region" description="Basic residues" evidence="1">
    <location>
        <begin position="819"/>
        <end position="838"/>
    </location>
</feature>
<protein>
    <submittedName>
        <fullName evidence="2">Uncharacterized protein</fullName>
    </submittedName>
</protein>
<feature type="compositionally biased region" description="Low complexity" evidence="1">
    <location>
        <begin position="722"/>
        <end position="736"/>
    </location>
</feature>
<sequence length="1428" mass="152625">MPSPLTTPEPPDNLPPRPRHPHPSLRISTGRSTAPDPLPGGRAPDPTPITSSSQSQFSRDIPETQVDELLRPFENQDIHSGPPSAGPSGVQHEIHGDAGSRRSSVPLGESANQERYITRIPEEGEGNSNHHPEREGHTDMDVDVDQTPQPTHTSLPPDREGRSSPDVPRTPISREFSPPTQTDQEQMSSPTFHFESRPQPEHEHRSVPSGPTSPRFRDEDHTHLDDRPNHDETEEEPKDQMRLRGGGPAISAFDRWYSYPEPYNWRGAELHEENMNRVPPDMLPNDPPIVFPNFAQKRAEHLAAQKAIAEEQAKAKHENGNTPAEEPAPGRKNPAETTEDPDIKPYSLDPPISVNSEEGKTKSKSEEELRLRGGGHLDCSESGSSGSPNSREVSPQRFRALFGPLSTHGPEETSTTFRGTKATVPTLSHHYPNDTLLHLQRPIHPTSSGDAPKEVQNTGSPVKWYMKSLSAIKRACQQAVHLLIPSHLRNDSDAALSRQPKSPDRHRRFGTESDRGDDPHLTPTPTPQEEVTSPTASPSSLQETIITTPSGYTVESFWETATSPSTGQKAPRRSLSNPFFSAMTDPGPGGNPFNVDTEGSGDTPSPGPSDPAPTATPAPPAPPTPQPQTHTTELPVPQSVNLVKSSSDHEWRDKLKSILRLPRNRSEIDTSSTRSPGEHVNVTFTQETSAENKGKKKLPTNHRGKRNTKSVQPVPTIPSPPAAAAGPSSGAGTQASRQEDGDGECCPWVRRVRQVPFVPMERSAGQGPTAEIGVRDHRLIAVADYLFPCLRPRAENAKRTVEETVTGEGGSQHGNGSKGKGKGKGKSKGKGKGKGKQKRFGEEVEGSGAGGPSGGEGGDGSGSAGPSGGGSGAGGEGDAGQGGNHEGSSDDKNGDDPGGAGGNGGSSDAPSSPGGSPRPRQDTTTTSTKPQDPSDTLSNEIDPLIGPSPEPKPFTISTSTGGTELTTTKSLKPPVRDPDLHQALVDQTPRPLPRTLFSDPTLKMNLSSHILDFHPTPGTGTREEVPPVPDRERSDEGILRPIIDESGNNHALNPPSPSYLTQQPTHTVFGATTADIGSSTPLPPSSLGIGHPSGLESPKSLLTASRDDPPGSHLPYTQAQLDELSRNEAQRRWIAEHVRNITPGEISPPGGSPLSSGGTSPIALFTSTQLAHPLEVPPQPPSTESRSVFDPQTPPGGYPSGSGLSDITEGSGEGLPSLESSGTVSAESSHVAEPMGSLGQAVQAAEAMPTTERPQEDEPRVRQAAEIEPTPPTPVTRDPQFDERASFTEEQDIGPVTHAPQGYTVEPQPEDIRDLSDIKSESGQQSPDVPPRDESHITGTGISEIESHPQAVPSPVQGGSEYITDSEEEVVYRRRANGIAGDDLAGTNPEEPSEVPAHISQSSGVLQVAPKETKWYKRLWRRVKRAFH</sequence>
<feature type="compositionally biased region" description="Polar residues" evidence="1">
    <location>
        <begin position="682"/>
        <end position="691"/>
    </location>
</feature>
<feature type="compositionally biased region" description="Polar residues" evidence="1">
    <location>
        <begin position="178"/>
        <end position="191"/>
    </location>
</feature>
<dbReference type="OrthoDB" id="10651710at2759"/>
<dbReference type="VEuPathDB" id="FungiDB:I302_01898"/>
<feature type="region of interest" description="Disordered" evidence="1">
    <location>
        <begin position="800"/>
        <end position="977"/>
    </location>
</feature>
<proteinExistence type="predicted"/>
<reference evidence="2" key="1">
    <citation type="submission" date="2013-07" db="EMBL/GenBank/DDBJ databases">
        <title>The Genome Sequence of Cryptococcus bestiolae CBS10118.</title>
        <authorList>
            <consortium name="The Broad Institute Genome Sequencing Platform"/>
            <person name="Cuomo C."/>
            <person name="Litvintseva A."/>
            <person name="Chen Y."/>
            <person name="Heitman J."/>
            <person name="Sun S."/>
            <person name="Springer D."/>
            <person name="Dromer F."/>
            <person name="Young S.K."/>
            <person name="Zeng Q."/>
            <person name="Gargeya S."/>
            <person name="Fitzgerald M."/>
            <person name="Abouelleil A."/>
            <person name="Alvarado L."/>
            <person name="Berlin A.M."/>
            <person name="Chapman S.B."/>
            <person name="Dewar J."/>
            <person name="Goldberg J."/>
            <person name="Griggs A."/>
            <person name="Gujja S."/>
            <person name="Hansen M."/>
            <person name="Howarth C."/>
            <person name="Imamovic A."/>
            <person name="Larimer J."/>
            <person name="McCowan C."/>
            <person name="Murphy C."/>
            <person name="Pearson M."/>
            <person name="Priest M."/>
            <person name="Roberts A."/>
            <person name="Saif S."/>
            <person name="Shea T."/>
            <person name="Sykes S."/>
            <person name="Wortman J."/>
            <person name="Nusbaum C."/>
            <person name="Birren B."/>
        </authorList>
    </citation>
    <scope>NUCLEOTIDE SEQUENCE [LARGE SCALE GENOMIC DNA]</scope>
    <source>
        <strain evidence="2">CBS 10118</strain>
    </source>
</reference>
<feature type="compositionally biased region" description="Basic and acidic residues" evidence="1">
    <location>
        <begin position="297"/>
        <end position="319"/>
    </location>
</feature>
<dbReference type="EMBL" id="KI894019">
    <property type="protein sequence ID" value="OCF27063.1"/>
    <property type="molecule type" value="Genomic_DNA"/>
</dbReference>
<gene>
    <name evidence="2" type="ORF">I302_01898</name>
    <name evidence="3" type="ORF">I302_103199</name>
</gene>
<feature type="compositionally biased region" description="Basic and acidic residues" evidence="1">
    <location>
        <begin position="1310"/>
        <end position="1320"/>
    </location>
</feature>
<feature type="compositionally biased region" description="Basic and acidic residues" evidence="1">
    <location>
        <begin position="1253"/>
        <end position="1265"/>
    </location>
</feature>
<dbReference type="EMBL" id="CP144542">
    <property type="protein sequence ID" value="WVW81208.1"/>
    <property type="molecule type" value="Genomic_DNA"/>
</dbReference>
<dbReference type="KEGG" id="kbi:30206297"/>
<feature type="compositionally biased region" description="Low complexity" evidence="1">
    <location>
        <begin position="906"/>
        <end position="918"/>
    </location>
</feature>
<feature type="region of interest" description="Disordered" evidence="1">
    <location>
        <begin position="1139"/>
        <end position="1402"/>
    </location>
</feature>
<dbReference type="STRING" id="1296100.A0A1B9G7T1"/>
<feature type="compositionally biased region" description="Low complexity" evidence="1">
    <location>
        <begin position="380"/>
        <end position="395"/>
    </location>
</feature>
<feature type="region of interest" description="Disordered" evidence="1">
    <location>
        <begin position="297"/>
        <end position="397"/>
    </location>
</feature>
<feature type="compositionally biased region" description="Basic and acidic residues" evidence="1">
    <location>
        <begin position="509"/>
        <end position="520"/>
    </location>
</feature>
<reference evidence="3" key="4">
    <citation type="submission" date="2024-02" db="EMBL/GenBank/DDBJ databases">
        <title>Comparative genomics of Cryptococcus and Kwoniella reveals pathogenesis evolution and contrasting modes of karyotype evolution via chromosome fusion or intercentromeric recombination.</title>
        <authorList>
            <person name="Coelho M.A."/>
            <person name="David-Palma M."/>
            <person name="Shea T."/>
            <person name="Bowers K."/>
            <person name="McGinley-Smith S."/>
            <person name="Mohammad A.W."/>
            <person name="Gnirke A."/>
            <person name="Yurkov A.M."/>
            <person name="Nowrousian M."/>
            <person name="Sun S."/>
            <person name="Cuomo C.A."/>
            <person name="Heitman J."/>
        </authorList>
    </citation>
    <scope>NUCLEOTIDE SEQUENCE</scope>
    <source>
        <strain evidence="3">CBS 10118</strain>
    </source>
</reference>
<feature type="region of interest" description="Disordered" evidence="1">
    <location>
        <begin position="1"/>
        <end position="247"/>
    </location>
</feature>
<feature type="region of interest" description="Disordered" evidence="1">
    <location>
        <begin position="1010"/>
        <end position="1118"/>
    </location>
</feature>
<feature type="compositionally biased region" description="Low complexity" evidence="1">
    <location>
        <begin position="1076"/>
        <end position="1090"/>
    </location>
</feature>
<feature type="compositionally biased region" description="Basic and acidic residues" evidence="1">
    <location>
        <begin position="215"/>
        <end position="231"/>
    </location>
</feature>
<feature type="compositionally biased region" description="Gly residues" evidence="1">
    <location>
        <begin position="807"/>
        <end position="818"/>
    </location>
</feature>
<feature type="compositionally biased region" description="Polar residues" evidence="1">
    <location>
        <begin position="48"/>
        <end position="58"/>
    </location>
</feature>
<feature type="compositionally biased region" description="Polar residues" evidence="1">
    <location>
        <begin position="561"/>
        <end position="579"/>
    </location>
</feature>
<feature type="compositionally biased region" description="Basic and acidic residues" evidence="1">
    <location>
        <begin position="116"/>
        <end position="140"/>
    </location>
</feature>
<feature type="compositionally biased region" description="Polar residues" evidence="1">
    <location>
        <begin position="922"/>
        <end position="939"/>
    </location>
</feature>
<feature type="region of interest" description="Disordered" evidence="1">
    <location>
        <begin position="491"/>
        <end position="542"/>
    </location>
</feature>
<evidence type="ECO:0000313" key="2">
    <source>
        <dbReference type="EMBL" id="OCF27063.1"/>
    </source>
</evidence>
<name>A0A1B9G7T1_9TREE</name>
<feature type="compositionally biased region" description="Basic and acidic residues" evidence="1">
    <location>
        <begin position="646"/>
        <end position="656"/>
    </location>
</feature>
<feature type="region of interest" description="Disordered" evidence="1">
    <location>
        <begin position="561"/>
        <end position="748"/>
    </location>
</feature>
<feature type="compositionally biased region" description="Basic residues" evidence="1">
    <location>
        <begin position="694"/>
        <end position="708"/>
    </location>
</feature>
<keyword evidence="4" id="KW-1185">Reference proteome</keyword>
<evidence type="ECO:0000313" key="4">
    <source>
        <dbReference type="Proteomes" id="UP000092730"/>
    </source>
</evidence>
<feature type="compositionally biased region" description="Gly residues" evidence="1">
    <location>
        <begin position="847"/>
        <end position="885"/>
    </location>
</feature>
<dbReference type="GeneID" id="30206297"/>
<feature type="compositionally biased region" description="Low complexity" evidence="1">
    <location>
        <begin position="1143"/>
        <end position="1161"/>
    </location>
</feature>
<feature type="compositionally biased region" description="Basic and acidic residues" evidence="1">
    <location>
        <begin position="1021"/>
        <end position="1038"/>
    </location>
</feature>
<dbReference type="Proteomes" id="UP000092730">
    <property type="component" value="Chromosome 2"/>
</dbReference>
<feature type="compositionally biased region" description="Basic and acidic residues" evidence="1">
    <location>
        <begin position="357"/>
        <end position="371"/>
    </location>
</feature>
<feature type="compositionally biased region" description="Pro residues" evidence="1">
    <location>
        <begin position="1"/>
        <end position="16"/>
    </location>
</feature>
<feature type="compositionally biased region" description="Gly residues" evidence="1">
    <location>
        <begin position="896"/>
        <end position="905"/>
    </location>
</feature>
<feature type="compositionally biased region" description="Low complexity" evidence="1">
    <location>
        <begin position="955"/>
        <end position="972"/>
    </location>
</feature>
<reference evidence="3" key="2">
    <citation type="submission" date="2013-07" db="EMBL/GenBank/DDBJ databases">
        <authorList>
            <consortium name="The Broad Institute Genome Sequencing Platform"/>
            <person name="Cuomo C."/>
            <person name="Litvintseva A."/>
            <person name="Chen Y."/>
            <person name="Heitman J."/>
            <person name="Sun S."/>
            <person name="Springer D."/>
            <person name="Dromer F."/>
            <person name="Young S.K."/>
            <person name="Zeng Q."/>
            <person name="Gargeya S."/>
            <person name="Fitzgerald M."/>
            <person name="Abouelleil A."/>
            <person name="Alvarado L."/>
            <person name="Berlin A.M."/>
            <person name="Chapman S.B."/>
            <person name="Dewar J."/>
            <person name="Goldberg J."/>
            <person name="Griggs A."/>
            <person name="Gujja S."/>
            <person name="Hansen M."/>
            <person name="Howarth C."/>
            <person name="Imamovic A."/>
            <person name="Larimer J."/>
            <person name="McCowan C."/>
            <person name="Murphy C."/>
            <person name="Pearson M."/>
            <person name="Priest M."/>
            <person name="Roberts A."/>
            <person name="Saif S."/>
            <person name="Shea T."/>
            <person name="Sykes S."/>
            <person name="Wortman J."/>
            <person name="Nusbaum C."/>
            <person name="Birren B."/>
        </authorList>
    </citation>
    <scope>NUCLEOTIDE SEQUENCE</scope>
    <source>
        <strain evidence="3">CBS 10118</strain>
    </source>
</reference>
<dbReference type="RefSeq" id="XP_019048133.1">
    <property type="nucleotide sequence ID" value="XM_019188571.1"/>
</dbReference>
<feature type="compositionally biased region" description="Basic and acidic residues" evidence="1">
    <location>
        <begin position="68"/>
        <end position="77"/>
    </location>
</feature>
<organism evidence="2">
    <name type="scientific">Kwoniella bestiolae CBS 10118</name>
    <dbReference type="NCBI Taxonomy" id="1296100"/>
    <lineage>
        <taxon>Eukaryota</taxon>
        <taxon>Fungi</taxon>
        <taxon>Dikarya</taxon>
        <taxon>Basidiomycota</taxon>
        <taxon>Agaricomycotina</taxon>
        <taxon>Tremellomycetes</taxon>
        <taxon>Tremellales</taxon>
        <taxon>Cryptococcaceae</taxon>
        <taxon>Kwoniella</taxon>
    </lineage>
</organism>
<evidence type="ECO:0000313" key="3">
    <source>
        <dbReference type="EMBL" id="WVW81208.1"/>
    </source>
</evidence>
<accession>A0A1B9G7T1</accession>
<evidence type="ECO:0000256" key="1">
    <source>
        <dbReference type="SAM" id="MobiDB-lite"/>
    </source>
</evidence>
<feature type="compositionally biased region" description="Pro residues" evidence="1">
    <location>
        <begin position="605"/>
        <end position="626"/>
    </location>
</feature>
<reference evidence="2" key="3">
    <citation type="submission" date="2014-01" db="EMBL/GenBank/DDBJ databases">
        <title>Evolution of pathogenesis and genome organization in the Tremellales.</title>
        <authorList>
            <person name="Cuomo C."/>
            <person name="Litvintseva A."/>
            <person name="Heitman J."/>
            <person name="Chen Y."/>
            <person name="Sun S."/>
            <person name="Springer D."/>
            <person name="Dromer F."/>
            <person name="Young S."/>
            <person name="Zeng Q."/>
            <person name="Chapman S."/>
            <person name="Gujja S."/>
            <person name="Saif S."/>
            <person name="Birren B."/>
        </authorList>
    </citation>
    <scope>NUCLEOTIDE SEQUENCE</scope>
    <source>
        <strain evidence="2">CBS 10118</strain>
    </source>
</reference>